<comment type="caution">
    <text evidence="7">The sequence shown here is derived from an EMBL/GenBank/DDBJ whole genome shotgun (WGS) entry which is preliminary data.</text>
</comment>
<organism evidence="7 8">
    <name type="scientific">Wickerhamomyces pijperi</name>
    <name type="common">Yeast</name>
    <name type="synonym">Pichia pijperi</name>
    <dbReference type="NCBI Taxonomy" id="599730"/>
    <lineage>
        <taxon>Eukaryota</taxon>
        <taxon>Fungi</taxon>
        <taxon>Dikarya</taxon>
        <taxon>Ascomycota</taxon>
        <taxon>Saccharomycotina</taxon>
        <taxon>Saccharomycetes</taxon>
        <taxon>Phaffomycetales</taxon>
        <taxon>Wickerhamomycetaceae</taxon>
        <taxon>Wickerhamomyces</taxon>
    </lineage>
</organism>
<dbReference type="Pfam" id="PF02900">
    <property type="entry name" value="LigB"/>
    <property type="match status" value="1"/>
</dbReference>
<evidence type="ECO:0000313" key="8">
    <source>
        <dbReference type="Proteomes" id="UP000774326"/>
    </source>
</evidence>
<keyword evidence="5" id="KW-0560">Oxidoreductase</keyword>
<sequence>MSRLFVVIITIVVLIISLNITLFKSTLAKLFVSTTSATNNITTAANSTTMSSLATLFDSSKPKTPLYFFSHGGPTFMYEETAGAYKKTKSIGKKILGDIKPNFILVVSAHWEAGSQNSVEISLPNKENQLGQLENKLIYDFYGFPSHMYKEEFHTKCDISLVKHVQQTLTEGGINAKIAKGRGIDHGVWVPFKVAFSTHKPSENYYDLDMPLVQISLGSQSGDFEFHTKLGRLLDQYRELGGMVITSGMSVHNLRDLGRAYMNNMKPFPYVPKFNKLLTSIVTESTGAERLQKFNELKLTDLLYQAHPTLEHFVPIVVASGANDQVKAKELFNFDEGSLGWGIYQFD</sequence>
<dbReference type="SUPFAM" id="SSF53213">
    <property type="entry name" value="LigB-like"/>
    <property type="match status" value="1"/>
</dbReference>
<reference evidence="7" key="1">
    <citation type="journal article" date="2021" name="Open Biol.">
        <title>Shared evolutionary footprints suggest mitochondrial oxidative damage underlies multiple complex I losses in fungi.</title>
        <authorList>
            <person name="Schikora-Tamarit M.A."/>
            <person name="Marcet-Houben M."/>
            <person name="Nosek J."/>
            <person name="Gabaldon T."/>
        </authorList>
    </citation>
    <scope>NUCLEOTIDE SEQUENCE</scope>
    <source>
        <strain evidence="7">CBS2887</strain>
    </source>
</reference>
<proteinExistence type="inferred from homology"/>
<evidence type="ECO:0000256" key="5">
    <source>
        <dbReference type="ARBA" id="ARBA00023002"/>
    </source>
</evidence>
<evidence type="ECO:0000256" key="2">
    <source>
        <dbReference type="ARBA" id="ARBA00007581"/>
    </source>
</evidence>
<keyword evidence="4" id="KW-0862">Zinc</keyword>
<feature type="domain" description="Extradiol ring-cleavage dioxygenase class III enzyme subunit B" evidence="6">
    <location>
        <begin position="66"/>
        <end position="331"/>
    </location>
</feature>
<comment type="cofactor">
    <cofactor evidence="1">
        <name>Zn(2+)</name>
        <dbReference type="ChEBI" id="CHEBI:29105"/>
    </cofactor>
</comment>
<evidence type="ECO:0000313" key="7">
    <source>
        <dbReference type="EMBL" id="KAH3679988.1"/>
    </source>
</evidence>
<name>A0A9P8PX85_WICPI</name>
<protein>
    <recommendedName>
        <fullName evidence="6">Extradiol ring-cleavage dioxygenase class III enzyme subunit B domain-containing protein</fullName>
    </recommendedName>
</protein>
<dbReference type="CDD" id="cd07363">
    <property type="entry name" value="45_DOPA_Dioxygenase"/>
    <property type="match status" value="1"/>
</dbReference>
<evidence type="ECO:0000256" key="1">
    <source>
        <dbReference type="ARBA" id="ARBA00001947"/>
    </source>
</evidence>
<dbReference type="PANTHER" id="PTHR30096">
    <property type="entry name" value="4,5-DOPA DIOXYGENASE EXTRADIOL-LIKE PROTEIN"/>
    <property type="match status" value="1"/>
</dbReference>
<evidence type="ECO:0000256" key="3">
    <source>
        <dbReference type="ARBA" id="ARBA00022723"/>
    </source>
</evidence>
<dbReference type="Gene3D" id="3.40.830.10">
    <property type="entry name" value="LigB-like"/>
    <property type="match status" value="1"/>
</dbReference>
<keyword evidence="8" id="KW-1185">Reference proteome</keyword>
<gene>
    <name evidence="7" type="ORF">WICPIJ_008464</name>
</gene>
<evidence type="ECO:0000256" key="4">
    <source>
        <dbReference type="ARBA" id="ARBA00022833"/>
    </source>
</evidence>
<dbReference type="GO" id="GO:0008270">
    <property type="term" value="F:zinc ion binding"/>
    <property type="evidence" value="ECO:0007669"/>
    <property type="project" value="InterPro"/>
</dbReference>
<dbReference type="EMBL" id="JAEUBG010004822">
    <property type="protein sequence ID" value="KAH3679988.1"/>
    <property type="molecule type" value="Genomic_DNA"/>
</dbReference>
<dbReference type="AlphaFoldDB" id="A0A9P8PX85"/>
<dbReference type="GO" id="GO:0016702">
    <property type="term" value="F:oxidoreductase activity, acting on single donors with incorporation of molecular oxygen, incorporation of two atoms of oxygen"/>
    <property type="evidence" value="ECO:0007669"/>
    <property type="project" value="UniProtKB-ARBA"/>
</dbReference>
<dbReference type="InterPro" id="IPR014436">
    <property type="entry name" value="Extradiol_dOase_DODA"/>
</dbReference>
<dbReference type="Proteomes" id="UP000774326">
    <property type="component" value="Unassembled WGS sequence"/>
</dbReference>
<accession>A0A9P8PX85</accession>
<dbReference type="OrthoDB" id="7396853at2759"/>
<keyword evidence="3" id="KW-0479">Metal-binding</keyword>
<comment type="similarity">
    <text evidence="2">Belongs to the DODA-type extradiol aromatic ring-opening dioxygenase family.</text>
</comment>
<evidence type="ECO:0000259" key="6">
    <source>
        <dbReference type="Pfam" id="PF02900"/>
    </source>
</evidence>
<dbReference type="PANTHER" id="PTHR30096:SF0">
    <property type="entry name" value="4,5-DOPA DIOXYGENASE EXTRADIOL-LIKE PROTEIN"/>
    <property type="match status" value="1"/>
</dbReference>
<reference evidence="7" key="2">
    <citation type="submission" date="2021-01" db="EMBL/GenBank/DDBJ databases">
        <authorList>
            <person name="Schikora-Tamarit M.A."/>
        </authorList>
    </citation>
    <scope>NUCLEOTIDE SEQUENCE</scope>
    <source>
        <strain evidence="7">CBS2887</strain>
    </source>
</reference>
<dbReference type="GO" id="GO:0008198">
    <property type="term" value="F:ferrous iron binding"/>
    <property type="evidence" value="ECO:0007669"/>
    <property type="project" value="InterPro"/>
</dbReference>
<dbReference type="InterPro" id="IPR004183">
    <property type="entry name" value="Xdiol_dOase_suB"/>
</dbReference>